<dbReference type="InterPro" id="IPR036388">
    <property type="entry name" value="WH-like_DNA-bd_sf"/>
</dbReference>
<dbReference type="EMBL" id="VIUW01000001">
    <property type="protein sequence ID" value="TWD17244.1"/>
    <property type="molecule type" value="Genomic_DNA"/>
</dbReference>
<dbReference type="OrthoDB" id="7945987at2"/>
<dbReference type="SUPFAM" id="SSF46785">
    <property type="entry name" value="Winged helix' DNA-binding domain"/>
    <property type="match status" value="1"/>
</dbReference>
<dbReference type="Pfam" id="PF12840">
    <property type="entry name" value="HTH_20"/>
    <property type="match status" value="1"/>
</dbReference>
<organism evidence="2 3">
    <name type="scientific">Marihabitans asiaticum</name>
    <dbReference type="NCBI Taxonomy" id="415218"/>
    <lineage>
        <taxon>Bacteria</taxon>
        <taxon>Bacillati</taxon>
        <taxon>Actinomycetota</taxon>
        <taxon>Actinomycetes</taxon>
        <taxon>Micrococcales</taxon>
        <taxon>Intrasporangiaceae</taxon>
        <taxon>Marihabitans</taxon>
    </lineage>
</organism>
<dbReference type="RefSeq" id="WP_144855732.1">
    <property type="nucleotide sequence ID" value="NZ_BAAAYT010000002.1"/>
</dbReference>
<dbReference type="GO" id="GO:0003700">
    <property type="term" value="F:DNA-binding transcription factor activity"/>
    <property type="evidence" value="ECO:0007669"/>
    <property type="project" value="InterPro"/>
</dbReference>
<proteinExistence type="predicted"/>
<dbReference type="InterPro" id="IPR011991">
    <property type="entry name" value="ArsR-like_HTH"/>
</dbReference>
<dbReference type="SMART" id="SM00418">
    <property type="entry name" value="HTH_ARSR"/>
    <property type="match status" value="1"/>
</dbReference>
<comment type="caution">
    <text evidence="2">The sequence shown here is derived from an EMBL/GenBank/DDBJ whole genome shotgun (WGS) entry which is preliminary data.</text>
</comment>
<dbReference type="Proteomes" id="UP000315628">
    <property type="component" value="Unassembled WGS sequence"/>
</dbReference>
<dbReference type="CDD" id="cd00090">
    <property type="entry name" value="HTH_ARSR"/>
    <property type="match status" value="1"/>
</dbReference>
<dbReference type="AlphaFoldDB" id="A0A560WIB0"/>
<protein>
    <submittedName>
        <fullName evidence="2">ArsR family transcriptional regulator</fullName>
    </submittedName>
</protein>
<sequence length="196" mass="21605">MEHPTAEADQSWRLLAHPLRSRIVAHLRLHGGATSAELARELSSNTGATSYHLRVLERSGLVEDTGLGNAKTRVWALPDEDEVGDDLVVRTTPAPDDPETAADDLWLAHDHVEHLAARAHAWIDASHEWPLVWQEEAGLHDFAVLVDEEQLDAMRAELGEVMARYRRIGAGTPGARRVAVTVAIHPIDRAPTSPQR</sequence>
<dbReference type="Gene3D" id="1.10.10.10">
    <property type="entry name" value="Winged helix-like DNA-binding domain superfamily/Winged helix DNA-binding domain"/>
    <property type="match status" value="1"/>
</dbReference>
<gene>
    <name evidence="2" type="ORF">FB557_0811</name>
</gene>
<evidence type="ECO:0000313" key="2">
    <source>
        <dbReference type="EMBL" id="TWD17244.1"/>
    </source>
</evidence>
<feature type="domain" description="HTH arsR-type" evidence="1">
    <location>
        <begin position="10"/>
        <end position="92"/>
    </location>
</feature>
<dbReference type="InterPro" id="IPR036390">
    <property type="entry name" value="WH_DNA-bd_sf"/>
</dbReference>
<accession>A0A560WIB0</accession>
<evidence type="ECO:0000259" key="1">
    <source>
        <dbReference type="SMART" id="SM00418"/>
    </source>
</evidence>
<reference evidence="2 3" key="1">
    <citation type="submission" date="2019-06" db="EMBL/GenBank/DDBJ databases">
        <title>Sequencing the genomes of 1000 actinobacteria strains.</title>
        <authorList>
            <person name="Klenk H.-P."/>
        </authorList>
    </citation>
    <scope>NUCLEOTIDE SEQUENCE [LARGE SCALE GENOMIC DNA]</scope>
    <source>
        <strain evidence="2 3">DSM 18935</strain>
    </source>
</reference>
<name>A0A560WIB0_9MICO</name>
<evidence type="ECO:0000313" key="3">
    <source>
        <dbReference type="Proteomes" id="UP000315628"/>
    </source>
</evidence>
<dbReference type="InterPro" id="IPR001845">
    <property type="entry name" value="HTH_ArsR_DNA-bd_dom"/>
</dbReference>
<keyword evidence="3" id="KW-1185">Reference proteome</keyword>